<reference evidence="3 4" key="1">
    <citation type="submission" date="2018-08" db="EMBL/GenBank/DDBJ databases">
        <title>Actinomadura jelena sp. nov., a novel Actinomycete isolated from soil in Chad.</title>
        <authorList>
            <person name="Shi L."/>
        </authorList>
    </citation>
    <scope>NUCLEOTIDE SEQUENCE [LARGE SCALE GENOMIC DNA]</scope>
    <source>
        <strain evidence="3 4">NEAU-G17</strain>
    </source>
</reference>
<dbReference type="Proteomes" id="UP000261811">
    <property type="component" value="Unassembled WGS sequence"/>
</dbReference>
<feature type="region of interest" description="Disordered" evidence="1">
    <location>
        <begin position="1"/>
        <end position="20"/>
    </location>
</feature>
<keyword evidence="4" id="KW-1185">Reference proteome</keyword>
<organism evidence="3 4">
    <name type="scientific">Actinomadura logoneensis</name>
    <dbReference type="NCBI Taxonomy" id="2293572"/>
    <lineage>
        <taxon>Bacteria</taxon>
        <taxon>Bacillati</taxon>
        <taxon>Actinomycetota</taxon>
        <taxon>Actinomycetes</taxon>
        <taxon>Streptosporangiales</taxon>
        <taxon>Thermomonosporaceae</taxon>
        <taxon>Actinomadura</taxon>
    </lineage>
</organism>
<evidence type="ECO:0000313" key="4">
    <source>
        <dbReference type="Proteomes" id="UP000261811"/>
    </source>
</evidence>
<gene>
    <name evidence="3" type="ORF">DZF91_15040</name>
</gene>
<protein>
    <submittedName>
        <fullName evidence="3">DUF397 domain-containing protein</fullName>
    </submittedName>
</protein>
<accession>A0A372JLH6</accession>
<dbReference type="InterPro" id="IPR007278">
    <property type="entry name" value="DUF397"/>
</dbReference>
<dbReference type="Pfam" id="PF04149">
    <property type="entry name" value="DUF397"/>
    <property type="match status" value="1"/>
</dbReference>
<dbReference type="RefSeq" id="WP_117358095.1">
    <property type="nucleotide sequence ID" value="NZ_QURH01000255.1"/>
</dbReference>
<sequence>MNVHETHGLNWRKSSHSSAQHSDCVEIADAGLRVAVRDSKDPEGPRLAVSLDEWRTFTSAVKARP</sequence>
<proteinExistence type="predicted"/>
<name>A0A372JLH6_9ACTN</name>
<feature type="domain" description="DUF397" evidence="2">
    <location>
        <begin position="9"/>
        <end position="62"/>
    </location>
</feature>
<evidence type="ECO:0000256" key="1">
    <source>
        <dbReference type="SAM" id="MobiDB-lite"/>
    </source>
</evidence>
<evidence type="ECO:0000313" key="3">
    <source>
        <dbReference type="EMBL" id="RFU40845.1"/>
    </source>
</evidence>
<comment type="caution">
    <text evidence="3">The sequence shown here is derived from an EMBL/GenBank/DDBJ whole genome shotgun (WGS) entry which is preliminary data.</text>
</comment>
<evidence type="ECO:0000259" key="2">
    <source>
        <dbReference type="Pfam" id="PF04149"/>
    </source>
</evidence>
<dbReference type="EMBL" id="QURH01000255">
    <property type="protein sequence ID" value="RFU40845.1"/>
    <property type="molecule type" value="Genomic_DNA"/>
</dbReference>
<dbReference type="AlphaFoldDB" id="A0A372JLH6"/>
<dbReference type="OrthoDB" id="3432106at2"/>